<dbReference type="SUPFAM" id="SSF56281">
    <property type="entry name" value="Metallo-hydrolase/oxidoreductase"/>
    <property type="match status" value="1"/>
</dbReference>
<keyword evidence="4" id="KW-1185">Reference proteome</keyword>
<feature type="domain" description="Rhodanese" evidence="2">
    <location>
        <begin position="270"/>
        <end position="360"/>
    </location>
</feature>
<protein>
    <submittedName>
        <fullName evidence="3">MBL fold metallo-hydrolase</fullName>
    </submittedName>
</protein>
<organism evidence="3 4">
    <name type="scientific">Candidatus Nitrospira neomarina</name>
    <dbReference type="NCBI Taxonomy" id="3020899"/>
    <lineage>
        <taxon>Bacteria</taxon>
        <taxon>Pseudomonadati</taxon>
        <taxon>Nitrospirota</taxon>
        <taxon>Nitrospiria</taxon>
        <taxon>Nitrospirales</taxon>
        <taxon>Nitrospiraceae</taxon>
        <taxon>Nitrospira</taxon>
    </lineage>
</organism>
<dbReference type="InterPro" id="IPR036866">
    <property type="entry name" value="RibonucZ/Hydroxyglut_hydro"/>
</dbReference>
<dbReference type="GO" id="GO:0006749">
    <property type="term" value="P:glutathione metabolic process"/>
    <property type="evidence" value="ECO:0007669"/>
    <property type="project" value="InterPro"/>
</dbReference>
<dbReference type="GO" id="GO:0046872">
    <property type="term" value="F:metal ion binding"/>
    <property type="evidence" value="ECO:0007669"/>
    <property type="project" value="UniProtKB-KW"/>
</dbReference>
<dbReference type="PANTHER" id="PTHR43084:SF1">
    <property type="entry name" value="PERSULFIDE DIOXYGENASE ETHE1, MITOCHONDRIAL"/>
    <property type="match status" value="1"/>
</dbReference>
<dbReference type="FunFam" id="3.40.250.10:FF:000049">
    <property type="entry name" value="Phage shock protein E"/>
    <property type="match status" value="1"/>
</dbReference>
<dbReference type="InterPro" id="IPR044528">
    <property type="entry name" value="POD-like_MBL-fold"/>
</dbReference>
<dbReference type="PROSITE" id="PS50206">
    <property type="entry name" value="RHODANESE_3"/>
    <property type="match status" value="2"/>
</dbReference>
<dbReference type="AlphaFoldDB" id="A0AA96JX09"/>
<dbReference type="CDD" id="cd00158">
    <property type="entry name" value="RHOD"/>
    <property type="match status" value="2"/>
</dbReference>
<dbReference type="InterPro" id="IPR036873">
    <property type="entry name" value="Rhodanese-like_dom_sf"/>
</dbReference>
<dbReference type="GO" id="GO:0050313">
    <property type="term" value="F:sulfur dioxygenase activity"/>
    <property type="evidence" value="ECO:0007669"/>
    <property type="project" value="InterPro"/>
</dbReference>
<proteinExistence type="predicted"/>
<evidence type="ECO:0000259" key="2">
    <source>
        <dbReference type="PROSITE" id="PS50206"/>
    </source>
</evidence>
<dbReference type="SUPFAM" id="SSF52821">
    <property type="entry name" value="Rhodanese/Cell cycle control phosphatase"/>
    <property type="match status" value="2"/>
</dbReference>
<evidence type="ECO:0000313" key="4">
    <source>
        <dbReference type="Proteomes" id="UP001302494"/>
    </source>
</evidence>
<gene>
    <name evidence="3" type="ORF">PQG83_02520</name>
</gene>
<sequence>MIIKQFHVESLGHASYLLGSEETGESLVLDIQRDVEPYLKESRAQGMTIAYALETHQHNDYVTGIRELAERIPLQCLAGQHASLGYDARPMADGERLTMGEIDFHILHTPGHTPEHISVLVTDRSRGKEPVLLLSGGALLVGDVARPDLLGGTEEAAHHAEVMCKMLQEKILPLPDYVEVYPTHVSGSLCGGNIGSRLSTTIGYERRMNPLLANMDTKDHFVKQCLDLKHLPGVPPYWPRMRKMNTEGPPLLGTLPEPPALTPDQFGRLQEKGGIVVDCRQAEGFTTHIPGALNVGLGSSFPTWAGTVIPADSRVLLVLDDPADLWEVCWQLLRIGYPIPAGWLAGGMFAWRTAAKPLQILEQWTVFDLEQQLQDNKKLVVLDVRQPGEWAAGHIDRAQFVTGSALPQRFQEIPRDRQVAVICGSGYRSSVSAAFLQYHGYKKVVNVLGGMSAWKSAGFSTVKDDEHA</sequence>
<dbReference type="Proteomes" id="UP001302494">
    <property type="component" value="Chromosome"/>
</dbReference>
<keyword evidence="1" id="KW-0479">Metal-binding</keyword>
<name>A0AA96JX09_9BACT</name>
<dbReference type="CDD" id="cd07724">
    <property type="entry name" value="POD-like_MBL-fold"/>
    <property type="match status" value="1"/>
</dbReference>
<feature type="domain" description="Rhodanese" evidence="2">
    <location>
        <begin position="375"/>
        <end position="463"/>
    </location>
</feature>
<dbReference type="SMART" id="SM00450">
    <property type="entry name" value="RHOD"/>
    <property type="match status" value="2"/>
</dbReference>
<accession>A0AA96JX09</accession>
<dbReference type="RefSeq" id="WP_312746423.1">
    <property type="nucleotide sequence ID" value="NZ_CP116968.1"/>
</dbReference>
<evidence type="ECO:0000256" key="1">
    <source>
        <dbReference type="ARBA" id="ARBA00022723"/>
    </source>
</evidence>
<dbReference type="InterPro" id="IPR051682">
    <property type="entry name" value="Mito_Persulfide_Diox"/>
</dbReference>
<dbReference type="InterPro" id="IPR001763">
    <property type="entry name" value="Rhodanese-like_dom"/>
</dbReference>
<dbReference type="InterPro" id="IPR001279">
    <property type="entry name" value="Metallo-B-lactamas"/>
</dbReference>
<reference evidence="3 4" key="1">
    <citation type="submission" date="2023-01" db="EMBL/GenBank/DDBJ databases">
        <title>Cultivation and genomic characterization of new, ubiquitous marine nitrite-oxidizing bacteria from the Nitrospirales.</title>
        <authorList>
            <person name="Mueller A.J."/>
            <person name="Daebeler A."/>
            <person name="Herbold C.W."/>
            <person name="Kirkegaard R.H."/>
            <person name="Daims H."/>
        </authorList>
    </citation>
    <scope>NUCLEOTIDE SEQUENCE [LARGE SCALE GENOMIC DNA]</scope>
    <source>
        <strain evidence="3 4">DK</strain>
    </source>
</reference>
<dbReference type="PANTHER" id="PTHR43084">
    <property type="entry name" value="PERSULFIDE DIOXYGENASE ETHE1"/>
    <property type="match status" value="1"/>
</dbReference>
<dbReference type="EMBL" id="CP116968">
    <property type="protein sequence ID" value="WNM62640.1"/>
    <property type="molecule type" value="Genomic_DNA"/>
</dbReference>
<dbReference type="GO" id="GO:0070813">
    <property type="term" value="P:hydrogen sulfide metabolic process"/>
    <property type="evidence" value="ECO:0007669"/>
    <property type="project" value="TreeGrafter"/>
</dbReference>
<dbReference type="KEGG" id="nneo:PQG83_02520"/>
<evidence type="ECO:0000313" key="3">
    <source>
        <dbReference type="EMBL" id="WNM62640.1"/>
    </source>
</evidence>
<dbReference type="Gene3D" id="3.60.15.10">
    <property type="entry name" value="Ribonuclease Z/Hydroxyacylglutathione hydrolase-like"/>
    <property type="match status" value="1"/>
</dbReference>
<dbReference type="SMART" id="SM00849">
    <property type="entry name" value="Lactamase_B"/>
    <property type="match status" value="1"/>
</dbReference>
<dbReference type="Pfam" id="PF00581">
    <property type="entry name" value="Rhodanese"/>
    <property type="match status" value="2"/>
</dbReference>
<dbReference type="Gene3D" id="3.40.250.10">
    <property type="entry name" value="Rhodanese-like domain"/>
    <property type="match status" value="2"/>
</dbReference>